<organism evidence="2">
    <name type="scientific">Chromera velia CCMP2878</name>
    <dbReference type="NCBI Taxonomy" id="1169474"/>
    <lineage>
        <taxon>Eukaryota</taxon>
        <taxon>Sar</taxon>
        <taxon>Alveolata</taxon>
        <taxon>Colpodellida</taxon>
        <taxon>Chromeraceae</taxon>
        <taxon>Chromera</taxon>
    </lineage>
</organism>
<feature type="compositionally biased region" description="Acidic residues" evidence="1">
    <location>
        <begin position="204"/>
        <end position="214"/>
    </location>
</feature>
<feature type="region of interest" description="Disordered" evidence="1">
    <location>
        <begin position="192"/>
        <end position="306"/>
    </location>
</feature>
<dbReference type="EMBL" id="CDMZ01001102">
    <property type="protein sequence ID" value="CEM27195.1"/>
    <property type="molecule type" value="Genomic_DNA"/>
</dbReference>
<feature type="compositionally biased region" description="Basic and acidic residues" evidence="1">
    <location>
        <begin position="7"/>
        <end position="18"/>
    </location>
</feature>
<feature type="region of interest" description="Disordered" evidence="1">
    <location>
        <begin position="129"/>
        <end position="175"/>
    </location>
</feature>
<feature type="compositionally biased region" description="Acidic residues" evidence="1">
    <location>
        <begin position="265"/>
        <end position="280"/>
    </location>
</feature>
<dbReference type="VEuPathDB" id="CryptoDB:Cvel_21374"/>
<feature type="compositionally biased region" description="Basic and acidic residues" evidence="1">
    <location>
        <begin position="139"/>
        <end position="153"/>
    </location>
</feature>
<evidence type="ECO:0000256" key="1">
    <source>
        <dbReference type="SAM" id="MobiDB-lite"/>
    </source>
</evidence>
<proteinExistence type="predicted"/>
<reference evidence="2" key="1">
    <citation type="submission" date="2014-11" db="EMBL/GenBank/DDBJ databases">
        <authorList>
            <person name="Otto D Thomas"/>
            <person name="Naeem Raeece"/>
        </authorList>
    </citation>
    <scope>NUCLEOTIDE SEQUENCE</scope>
</reference>
<feature type="region of interest" description="Disordered" evidence="1">
    <location>
        <begin position="1"/>
        <end position="23"/>
    </location>
</feature>
<evidence type="ECO:0000313" key="2">
    <source>
        <dbReference type="EMBL" id="CEM27195.1"/>
    </source>
</evidence>
<accession>A0A0G4GD62</accession>
<dbReference type="AlphaFoldDB" id="A0A0G4GD62"/>
<feature type="compositionally biased region" description="Basic and acidic residues" evidence="1">
    <location>
        <begin position="281"/>
        <end position="293"/>
    </location>
</feature>
<protein>
    <submittedName>
        <fullName evidence="2">Uncharacterized protein</fullName>
    </submittedName>
</protein>
<sequence>MATPVQTRRDGGKEEKGSGHAVVIPSRVLPSRRSGGGDTETRALGAEGVVFMESVEVAVTVDDLESGRSTGAMKREKCPQHMVSVIETTNSGTWGTESFEEGDQNANGSRVCALCTVSPCYALSLRPRQSGLGGGSEGLQRKSVEHSFSERVRPRGGSVRIGEGTSEAREMSSSGAFTVASLSPAAGQSLLLLQEGHGQVPSESLEDVAGDEGGEGNGGAEEAKESVEGSGGTMLEVEGGEEEEGEIGTATEKIPEGEEVTNSLEEVEDAGGDAESEEGQGAERREVDEKSDASFRGGNKNKHIKDREPKTVQCLKGSRPHRFKQKVCVGLSIPFRIPEETSPLKGLAIPDTYSIRQALFEEDVSEVRKLCEWMNSGEVGRGTDAKLFATSYAVVEDDAPTQTEGLKYNWIERRL</sequence>
<name>A0A0G4GD62_9ALVE</name>
<gene>
    <name evidence="2" type="ORF">Cvel_21374</name>
</gene>